<dbReference type="AlphaFoldDB" id="A0AAD7JW36"/>
<protein>
    <recommendedName>
        <fullName evidence="4">HNH nuclease domain-containing protein</fullName>
    </recommendedName>
</protein>
<sequence length="562" mass="62525">MNSATQNDVTLHLFLPERGWLKLIIIPRTILDSLARCPIQWLRYIGSNVYGADGEIYSETTTVSKETRRLEDDDQRGKYGDQDEDEIESSPPGNTTATELSDSNIADPSSLRIPIKAESLLDHTLLLKDLPDDCYFWAPYAPKVLDLTLILDRTSFSTGGRARDSRVTAHCKVRDRHQCVFHATAGHDVAQDSVQAAHLIPHSKTDDYVEQLENFYSVPDAERIWVVDTPWNILCVKDTWHKFIGRGKAGALPVPNRFLSVADVNFKPAPRFQDPDDIYNGPKSLNSYLSNDENESEETVCSANDTDFVPPRTIVVGSIGRGSERVCSRAQATTETAKLKVEQDQQHYEELEGQLAHLTSAPGYPEFSRLPEDPFDDESQLVLQYFRRGIHGVPAIDEYAVPHNTAATLRAGTRLSVTALHAMYTCAIWQTFGPLGDTPLIPKVPHFAHLELLQQVSVPAPSNPTISSLSSSSSSAPSTAGSTSIFSQQSHALRNDSMASRADMIIKSRVQAEEREEAGWNMLLGWSIPSIVAKQQVEMRRREEKERAASAQKVVEWSRVTG</sequence>
<feature type="region of interest" description="Disordered" evidence="1">
    <location>
        <begin position="463"/>
        <end position="492"/>
    </location>
</feature>
<evidence type="ECO:0000313" key="3">
    <source>
        <dbReference type="Proteomes" id="UP001215598"/>
    </source>
</evidence>
<organism evidence="2 3">
    <name type="scientific">Mycena metata</name>
    <dbReference type="NCBI Taxonomy" id="1033252"/>
    <lineage>
        <taxon>Eukaryota</taxon>
        <taxon>Fungi</taxon>
        <taxon>Dikarya</taxon>
        <taxon>Basidiomycota</taxon>
        <taxon>Agaricomycotina</taxon>
        <taxon>Agaricomycetes</taxon>
        <taxon>Agaricomycetidae</taxon>
        <taxon>Agaricales</taxon>
        <taxon>Marasmiineae</taxon>
        <taxon>Mycenaceae</taxon>
        <taxon>Mycena</taxon>
    </lineage>
</organism>
<feature type="compositionally biased region" description="Polar residues" evidence="1">
    <location>
        <begin position="91"/>
        <end position="105"/>
    </location>
</feature>
<comment type="caution">
    <text evidence="2">The sequence shown here is derived from an EMBL/GenBank/DDBJ whole genome shotgun (WGS) entry which is preliminary data.</text>
</comment>
<name>A0AAD7JW36_9AGAR</name>
<feature type="compositionally biased region" description="Basic and acidic residues" evidence="1">
    <location>
        <begin position="65"/>
        <end position="81"/>
    </location>
</feature>
<gene>
    <name evidence="2" type="ORF">B0H16DRAFT_1514855</name>
</gene>
<feature type="region of interest" description="Disordered" evidence="1">
    <location>
        <begin position="63"/>
        <end position="105"/>
    </location>
</feature>
<evidence type="ECO:0008006" key="4">
    <source>
        <dbReference type="Google" id="ProtNLM"/>
    </source>
</evidence>
<dbReference type="Proteomes" id="UP001215598">
    <property type="component" value="Unassembled WGS sequence"/>
</dbReference>
<feature type="compositionally biased region" description="Low complexity" evidence="1">
    <location>
        <begin position="463"/>
        <end position="484"/>
    </location>
</feature>
<evidence type="ECO:0000256" key="1">
    <source>
        <dbReference type="SAM" id="MobiDB-lite"/>
    </source>
</evidence>
<dbReference type="EMBL" id="JARKIB010000015">
    <property type="protein sequence ID" value="KAJ7771819.1"/>
    <property type="molecule type" value="Genomic_DNA"/>
</dbReference>
<proteinExistence type="predicted"/>
<reference evidence="2" key="1">
    <citation type="submission" date="2023-03" db="EMBL/GenBank/DDBJ databases">
        <title>Massive genome expansion in bonnet fungi (Mycena s.s.) driven by repeated elements and novel gene families across ecological guilds.</title>
        <authorList>
            <consortium name="Lawrence Berkeley National Laboratory"/>
            <person name="Harder C.B."/>
            <person name="Miyauchi S."/>
            <person name="Viragh M."/>
            <person name="Kuo A."/>
            <person name="Thoen E."/>
            <person name="Andreopoulos B."/>
            <person name="Lu D."/>
            <person name="Skrede I."/>
            <person name="Drula E."/>
            <person name="Henrissat B."/>
            <person name="Morin E."/>
            <person name="Kohler A."/>
            <person name="Barry K."/>
            <person name="LaButti K."/>
            <person name="Morin E."/>
            <person name="Salamov A."/>
            <person name="Lipzen A."/>
            <person name="Mereny Z."/>
            <person name="Hegedus B."/>
            <person name="Baldrian P."/>
            <person name="Stursova M."/>
            <person name="Weitz H."/>
            <person name="Taylor A."/>
            <person name="Grigoriev I.V."/>
            <person name="Nagy L.G."/>
            <person name="Martin F."/>
            <person name="Kauserud H."/>
        </authorList>
    </citation>
    <scope>NUCLEOTIDE SEQUENCE</scope>
    <source>
        <strain evidence="2">CBHHK182m</strain>
    </source>
</reference>
<evidence type="ECO:0000313" key="2">
    <source>
        <dbReference type="EMBL" id="KAJ7771819.1"/>
    </source>
</evidence>
<accession>A0AAD7JW36</accession>
<keyword evidence="3" id="KW-1185">Reference proteome</keyword>